<evidence type="ECO:0000256" key="2">
    <source>
        <dbReference type="SAM" id="MobiDB-lite"/>
    </source>
</evidence>
<dbReference type="PANTHER" id="PTHR28242">
    <property type="entry name" value="PHOSPHORELAY INTERMEDIATE PROTEIN YPD1"/>
    <property type="match status" value="1"/>
</dbReference>
<dbReference type="GO" id="GO:0000160">
    <property type="term" value="P:phosphorelay signal transduction system"/>
    <property type="evidence" value="ECO:0007669"/>
    <property type="project" value="InterPro"/>
</dbReference>
<dbReference type="AlphaFoldDB" id="A0AAW0DAM6"/>
<dbReference type="CDD" id="cd00088">
    <property type="entry name" value="HPT"/>
    <property type="match status" value="1"/>
</dbReference>
<dbReference type="GO" id="GO:0009927">
    <property type="term" value="F:histidine phosphotransfer kinase activity"/>
    <property type="evidence" value="ECO:0007669"/>
    <property type="project" value="InterPro"/>
</dbReference>
<dbReference type="GO" id="GO:0005737">
    <property type="term" value="C:cytoplasm"/>
    <property type="evidence" value="ECO:0007669"/>
    <property type="project" value="TreeGrafter"/>
</dbReference>
<evidence type="ECO:0000313" key="5">
    <source>
        <dbReference type="Proteomes" id="UP001362999"/>
    </source>
</evidence>
<feature type="compositionally biased region" description="Pro residues" evidence="2">
    <location>
        <begin position="1"/>
        <end position="15"/>
    </location>
</feature>
<name>A0AAW0DAM6_9AGAR</name>
<dbReference type="PANTHER" id="PTHR28242:SF52">
    <property type="entry name" value="PHOSPHORELAY INTERMEDIATE PROTEIN YPD1"/>
    <property type="match status" value="1"/>
</dbReference>
<dbReference type="InterPro" id="IPR036641">
    <property type="entry name" value="HPT_dom_sf"/>
</dbReference>
<reference evidence="4 5" key="1">
    <citation type="journal article" date="2024" name="J Genomics">
        <title>Draft genome sequencing and assembly of Favolaschia claudopus CIRM-BRFM 2984 isolated from oak limbs.</title>
        <authorList>
            <person name="Navarro D."/>
            <person name="Drula E."/>
            <person name="Chaduli D."/>
            <person name="Cazenave R."/>
            <person name="Ahrendt S."/>
            <person name="Wang J."/>
            <person name="Lipzen A."/>
            <person name="Daum C."/>
            <person name="Barry K."/>
            <person name="Grigoriev I.V."/>
            <person name="Favel A."/>
            <person name="Rosso M.N."/>
            <person name="Martin F."/>
        </authorList>
    </citation>
    <scope>NUCLEOTIDE SEQUENCE [LARGE SCALE GENOMIC DNA]</scope>
    <source>
        <strain evidence="4 5">CIRM-BRFM 2984</strain>
    </source>
</reference>
<feature type="region of interest" description="Disordered" evidence="2">
    <location>
        <begin position="1"/>
        <end position="43"/>
    </location>
</feature>
<feature type="domain" description="HPt" evidence="3">
    <location>
        <begin position="58"/>
        <end position="159"/>
    </location>
</feature>
<keyword evidence="5" id="KW-1185">Reference proteome</keyword>
<dbReference type="EMBL" id="JAWWNJ010000009">
    <property type="protein sequence ID" value="KAK7048158.1"/>
    <property type="molecule type" value="Genomic_DNA"/>
</dbReference>
<feature type="compositionally biased region" description="Basic and acidic residues" evidence="2">
    <location>
        <begin position="16"/>
        <end position="37"/>
    </location>
</feature>
<sequence length="183" mass="19868">MPDDPPTSDPAPEAPSPKKDVKTEEDTPESTDAKPATDSEPVDMGIFSQILELDEEGTHEFSKDMVGAYFLQATSTFDNMDTALADENLPELSSLGHFLKGSSAALGISKVQAGCEKMQYYGELRDGAAGKELTSTEALDKIKATLLAAKDQHAAAEQWFKKWFKEQNDPFDDDDDAAEASKT</sequence>
<feature type="modified residue" description="Phosphohistidine" evidence="1">
    <location>
        <position position="97"/>
    </location>
</feature>
<dbReference type="InterPro" id="IPR045871">
    <property type="entry name" value="AHP1-5/YPD1"/>
</dbReference>
<protein>
    <submittedName>
        <fullName evidence="4">Signal transduction histidine kinase</fullName>
    </submittedName>
</protein>
<dbReference type="Gene3D" id="1.20.120.160">
    <property type="entry name" value="HPT domain"/>
    <property type="match status" value="1"/>
</dbReference>
<keyword evidence="4" id="KW-0418">Kinase</keyword>
<dbReference type="PROSITE" id="PS50894">
    <property type="entry name" value="HPT"/>
    <property type="match status" value="1"/>
</dbReference>
<dbReference type="Pfam" id="PF01627">
    <property type="entry name" value="Hpt"/>
    <property type="match status" value="1"/>
</dbReference>
<evidence type="ECO:0000256" key="1">
    <source>
        <dbReference type="PROSITE-ProRule" id="PRU00110"/>
    </source>
</evidence>
<evidence type="ECO:0000313" key="4">
    <source>
        <dbReference type="EMBL" id="KAK7048158.1"/>
    </source>
</evidence>
<keyword evidence="1" id="KW-0597">Phosphoprotein</keyword>
<accession>A0AAW0DAM6</accession>
<dbReference type="GO" id="GO:0043424">
    <property type="term" value="F:protein histidine kinase binding"/>
    <property type="evidence" value="ECO:0007669"/>
    <property type="project" value="InterPro"/>
</dbReference>
<evidence type="ECO:0000259" key="3">
    <source>
        <dbReference type="PROSITE" id="PS50894"/>
    </source>
</evidence>
<comment type="caution">
    <text evidence="4">The sequence shown here is derived from an EMBL/GenBank/DDBJ whole genome shotgun (WGS) entry which is preliminary data.</text>
</comment>
<dbReference type="InterPro" id="IPR008207">
    <property type="entry name" value="Sig_transdc_His_kin_Hpt_dom"/>
</dbReference>
<gene>
    <name evidence="4" type="ORF">R3P38DRAFT_1853012</name>
</gene>
<dbReference type="SUPFAM" id="SSF47226">
    <property type="entry name" value="Histidine-containing phosphotransfer domain, HPT domain"/>
    <property type="match status" value="1"/>
</dbReference>
<proteinExistence type="predicted"/>
<organism evidence="4 5">
    <name type="scientific">Favolaschia claudopus</name>
    <dbReference type="NCBI Taxonomy" id="2862362"/>
    <lineage>
        <taxon>Eukaryota</taxon>
        <taxon>Fungi</taxon>
        <taxon>Dikarya</taxon>
        <taxon>Basidiomycota</taxon>
        <taxon>Agaricomycotina</taxon>
        <taxon>Agaricomycetes</taxon>
        <taxon>Agaricomycetidae</taxon>
        <taxon>Agaricales</taxon>
        <taxon>Marasmiineae</taxon>
        <taxon>Mycenaceae</taxon>
        <taxon>Favolaschia</taxon>
    </lineage>
</organism>
<keyword evidence="4" id="KW-0808">Transferase</keyword>
<dbReference type="GO" id="GO:0005634">
    <property type="term" value="C:nucleus"/>
    <property type="evidence" value="ECO:0007669"/>
    <property type="project" value="TreeGrafter"/>
</dbReference>
<dbReference type="Proteomes" id="UP001362999">
    <property type="component" value="Unassembled WGS sequence"/>
</dbReference>